<sequence length="267" mass="29427">MVESSGHVWTYYSSTVTIQECVTCKHRLGQSTGCFSFPLNQQTHAVVHTPSNSDTTEKHLVKHTDATHTYLETNTSSTENSKVDNTTALDTSHYTVSIDTSAHTQHAGISNIVNTLSSDYSHKNPSMDITNTDFPIPNIDSDINMTENMAEPSVSSEPHSITPLVPMASSTPRTIKAPQTTESSTSSMIKHITTFNHSLSVPVDESLSKDEETLKTHLVRRKLNADPHKNTIKCKTKGQPILLQKVVAPRKQPSQVKTPTKKKEHAL</sequence>
<keyword evidence="3" id="KW-1185">Reference proteome</keyword>
<evidence type="ECO:0000313" key="2">
    <source>
        <dbReference type="EMBL" id="GFO02684.1"/>
    </source>
</evidence>
<evidence type="ECO:0008006" key="4">
    <source>
        <dbReference type="Google" id="ProtNLM"/>
    </source>
</evidence>
<protein>
    <recommendedName>
        <fullName evidence="4">C2H2-type domain-containing protein</fullName>
    </recommendedName>
</protein>
<proteinExistence type="predicted"/>
<organism evidence="2 3">
    <name type="scientific">Plakobranchus ocellatus</name>
    <dbReference type="NCBI Taxonomy" id="259542"/>
    <lineage>
        <taxon>Eukaryota</taxon>
        <taxon>Metazoa</taxon>
        <taxon>Spiralia</taxon>
        <taxon>Lophotrochozoa</taxon>
        <taxon>Mollusca</taxon>
        <taxon>Gastropoda</taxon>
        <taxon>Heterobranchia</taxon>
        <taxon>Euthyneura</taxon>
        <taxon>Panpulmonata</taxon>
        <taxon>Sacoglossa</taxon>
        <taxon>Placobranchoidea</taxon>
        <taxon>Plakobranchidae</taxon>
        <taxon>Plakobranchus</taxon>
    </lineage>
</organism>
<dbReference type="AlphaFoldDB" id="A0AAV4A8X5"/>
<feature type="compositionally biased region" description="Polar residues" evidence="1">
    <location>
        <begin position="168"/>
        <end position="186"/>
    </location>
</feature>
<evidence type="ECO:0000313" key="3">
    <source>
        <dbReference type="Proteomes" id="UP000735302"/>
    </source>
</evidence>
<dbReference type="EMBL" id="BLXT01003624">
    <property type="protein sequence ID" value="GFO02684.1"/>
    <property type="molecule type" value="Genomic_DNA"/>
</dbReference>
<name>A0AAV4A8X5_9GAST</name>
<reference evidence="2 3" key="1">
    <citation type="journal article" date="2021" name="Elife">
        <title>Chloroplast acquisition without the gene transfer in kleptoplastic sea slugs, Plakobranchus ocellatus.</title>
        <authorList>
            <person name="Maeda T."/>
            <person name="Takahashi S."/>
            <person name="Yoshida T."/>
            <person name="Shimamura S."/>
            <person name="Takaki Y."/>
            <person name="Nagai Y."/>
            <person name="Toyoda A."/>
            <person name="Suzuki Y."/>
            <person name="Arimoto A."/>
            <person name="Ishii H."/>
            <person name="Satoh N."/>
            <person name="Nishiyama T."/>
            <person name="Hasebe M."/>
            <person name="Maruyama T."/>
            <person name="Minagawa J."/>
            <person name="Obokata J."/>
            <person name="Shigenobu S."/>
        </authorList>
    </citation>
    <scope>NUCLEOTIDE SEQUENCE [LARGE SCALE GENOMIC DNA]</scope>
</reference>
<accession>A0AAV4A8X5</accession>
<feature type="region of interest" description="Disordered" evidence="1">
    <location>
        <begin position="246"/>
        <end position="267"/>
    </location>
</feature>
<evidence type="ECO:0000256" key="1">
    <source>
        <dbReference type="SAM" id="MobiDB-lite"/>
    </source>
</evidence>
<dbReference type="Proteomes" id="UP000735302">
    <property type="component" value="Unassembled WGS sequence"/>
</dbReference>
<gene>
    <name evidence="2" type="ORF">PoB_002918900</name>
</gene>
<comment type="caution">
    <text evidence="2">The sequence shown here is derived from an EMBL/GenBank/DDBJ whole genome shotgun (WGS) entry which is preliminary data.</text>
</comment>
<feature type="region of interest" description="Disordered" evidence="1">
    <location>
        <begin position="165"/>
        <end position="186"/>
    </location>
</feature>